<keyword evidence="2" id="KW-1185">Reference proteome</keyword>
<reference evidence="1 2" key="1">
    <citation type="journal article" date="2017" name="J. Biotechnol.">
        <title>The complete genome sequence of Streptomyces autolyticus CGMCC 0516, the producer of geldanamycin, autolytimycin, reblastatin and elaiophylin.</title>
        <authorList>
            <person name="Yin M."/>
            <person name="Jiang M."/>
            <person name="Ren Z."/>
            <person name="Dong Y."/>
            <person name="Lu T."/>
        </authorList>
    </citation>
    <scope>NUCLEOTIDE SEQUENCE [LARGE SCALE GENOMIC DNA]</scope>
    <source>
        <strain evidence="1 2">CGMCC0516</strain>
    </source>
</reference>
<gene>
    <name evidence="1" type="ORF">BV401_03435</name>
</gene>
<evidence type="ECO:0000313" key="2">
    <source>
        <dbReference type="Proteomes" id="UP000187851"/>
    </source>
</evidence>
<protein>
    <submittedName>
        <fullName evidence="1">Uncharacterized protein</fullName>
    </submittedName>
</protein>
<dbReference type="Proteomes" id="UP000187851">
    <property type="component" value="Chromosome"/>
</dbReference>
<dbReference type="InterPro" id="IPR027417">
    <property type="entry name" value="P-loop_NTPase"/>
</dbReference>
<organism evidence="1 2">
    <name type="scientific">Streptomyces autolyticus</name>
    <dbReference type="NCBI Taxonomy" id="75293"/>
    <lineage>
        <taxon>Bacteria</taxon>
        <taxon>Bacillati</taxon>
        <taxon>Actinomycetota</taxon>
        <taxon>Actinomycetes</taxon>
        <taxon>Kitasatosporales</taxon>
        <taxon>Streptomycetaceae</taxon>
        <taxon>Streptomyces</taxon>
    </lineage>
</organism>
<evidence type="ECO:0000313" key="1">
    <source>
        <dbReference type="EMBL" id="AQA09679.1"/>
    </source>
</evidence>
<dbReference type="Gene3D" id="3.40.50.300">
    <property type="entry name" value="P-loop containing nucleotide triphosphate hydrolases"/>
    <property type="match status" value="1"/>
</dbReference>
<accession>A0ABN4VXE5</accession>
<proteinExistence type="predicted"/>
<sequence length="127" mass="13848">MIAESVNLLALARDAWRDVAVRVGVAAAEIESVCSDPAGHKRRASQRTVDIPGLPLPTWTDITDRAYEPWHRDHHVIDTAGRGIADCSVSAGVGAGGGRHARRRPRSWEKTAVFSGLCRFSRSSRAY</sequence>
<dbReference type="RefSeq" id="WP_079256045.1">
    <property type="nucleotide sequence ID" value="NZ_CP019458.1"/>
</dbReference>
<dbReference type="EMBL" id="CP019458">
    <property type="protein sequence ID" value="AQA09679.1"/>
    <property type="molecule type" value="Genomic_DNA"/>
</dbReference>
<name>A0ABN4VXE5_9ACTN</name>